<name>A0A2A4FBW9_9BURK</name>
<comment type="caution">
    <text evidence="8">The sequence shown here is derived from an EMBL/GenBank/DDBJ whole genome shotgun (WGS) entry which is preliminary data.</text>
</comment>
<dbReference type="Gene3D" id="1.20.1250.20">
    <property type="entry name" value="MFS general substrate transporter like domains"/>
    <property type="match status" value="1"/>
</dbReference>
<dbReference type="SUPFAM" id="SSF103473">
    <property type="entry name" value="MFS general substrate transporter"/>
    <property type="match status" value="1"/>
</dbReference>
<evidence type="ECO:0000256" key="5">
    <source>
        <dbReference type="ARBA" id="ARBA00023136"/>
    </source>
</evidence>
<feature type="transmembrane region" description="Helical" evidence="6">
    <location>
        <begin position="380"/>
        <end position="401"/>
    </location>
</feature>
<dbReference type="GO" id="GO:0005886">
    <property type="term" value="C:plasma membrane"/>
    <property type="evidence" value="ECO:0007669"/>
    <property type="project" value="UniProtKB-SubCell"/>
</dbReference>
<feature type="domain" description="Major facilitator superfamily (MFS) profile" evidence="7">
    <location>
        <begin position="219"/>
        <end position="411"/>
    </location>
</feature>
<dbReference type="EMBL" id="MTZU01000069">
    <property type="protein sequence ID" value="PCE30150.1"/>
    <property type="molecule type" value="Genomic_DNA"/>
</dbReference>
<dbReference type="CDD" id="cd06173">
    <property type="entry name" value="MFS_MefA_like"/>
    <property type="match status" value="1"/>
</dbReference>
<dbReference type="PANTHER" id="PTHR23513:SF6">
    <property type="entry name" value="MAJOR FACILITATOR SUPERFAMILY ASSOCIATED DOMAIN-CONTAINING PROTEIN"/>
    <property type="match status" value="1"/>
</dbReference>
<dbReference type="InterPro" id="IPR036259">
    <property type="entry name" value="MFS_trans_sf"/>
</dbReference>
<evidence type="ECO:0000259" key="7">
    <source>
        <dbReference type="PROSITE" id="PS50850"/>
    </source>
</evidence>
<reference evidence="8 9" key="1">
    <citation type="submission" date="2017-01" db="EMBL/GenBank/DDBJ databases">
        <title>Whole-Genome Shotgun Sequencing of Two beta-Proteobacterial Species in Search of the Bulgecin Biosynthetic Cluster.</title>
        <authorList>
            <person name="Horsman M.E."/>
            <person name="Marous D.R."/>
            <person name="Li R."/>
            <person name="Oliver R.A."/>
            <person name="Byun B."/>
            <person name="Emrich S.J."/>
            <person name="Boggess B."/>
            <person name="Townsend C.A."/>
            <person name="Mobashery S."/>
        </authorList>
    </citation>
    <scope>NUCLEOTIDE SEQUENCE [LARGE SCALE GENOMIC DNA]</scope>
    <source>
        <strain evidence="8 9">ATCC 31433</strain>
    </source>
</reference>
<dbReference type="GO" id="GO:0022857">
    <property type="term" value="F:transmembrane transporter activity"/>
    <property type="evidence" value="ECO:0007669"/>
    <property type="project" value="InterPro"/>
</dbReference>
<feature type="transmembrane region" description="Helical" evidence="6">
    <location>
        <begin position="352"/>
        <end position="374"/>
    </location>
</feature>
<dbReference type="RefSeq" id="WP_157721079.1">
    <property type="nucleotide sequence ID" value="NZ_CP020738.1"/>
</dbReference>
<keyword evidence="5 6" id="KW-0472">Membrane</keyword>
<evidence type="ECO:0000256" key="3">
    <source>
        <dbReference type="ARBA" id="ARBA00022692"/>
    </source>
</evidence>
<evidence type="ECO:0000313" key="9">
    <source>
        <dbReference type="Proteomes" id="UP000217994"/>
    </source>
</evidence>
<evidence type="ECO:0000256" key="1">
    <source>
        <dbReference type="ARBA" id="ARBA00004651"/>
    </source>
</evidence>
<evidence type="ECO:0000313" key="8">
    <source>
        <dbReference type="EMBL" id="PCE30150.1"/>
    </source>
</evidence>
<feature type="transmembrane region" description="Helical" evidence="6">
    <location>
        <begin position="46"/>
        <end position="68"/>
    </location>
</feature>
<dbReference type="Proteomes" id="UP000217994">
    <property type="component" value="Unassembled WGS sequence"/>
</dbReference>
<dbReference type="InterPro" id="IPR011701">
    <property type="entry name" value="MFS"/>
</dbReference>
<protein>
    <recommendedName>
        <fullName evidence="7">Major facilitator superfamily (MFS) profile domain-containing protein</fullName>
    </recommendedName>
</protein>
<dbReference type="GeneID" id="69001473"/>
<gene>
    <name evidence="8" type="ORF">BZL54_22115</name>
</gene>
<feature type="transmembrane region" description="Helical" evidence="6">
    <location>
        <begin position="170"/>
        <end position="187"/>
    </location>
</feature>
<dbReference type="PANTHER" id="PTHR23513">
    <property type="entry name" value="INTEGRAL MEMBRANE EFFLUX PROTEIN-RELATED"/>
    <property type="match status" value="1"/>
</dbReference>
<keyword evidence="3 6" id="KW-0812">Transmembrane</keyword>
<evidence type="ECO:0000256" key="4">
    <source>
        <dbReference type="ARBA" id="ARBA00022989"/>
    </source>
</evidence>
<accession>A0A2A4FBW9</accession>
<comment type="subcellular location">
    <subcellularLocation>
        <location evidence="1">Cell membrane</location>
        <topology evidence="1">Multi-pass membrane protein</topology>
    </subcellularLocation>
</comment>
<dbReference type="PROSITE" id="PS50850">
    <property type="entry name" value="MFS"/>
    <property type="match status" value="1"/>
</dbReference>
<keyword evidence="2" id="KW-1003">Cell membrane</keyword>
<dbReference type="InterPro" id="IPR020846">
    <property type="entry name" value="MFS_dom"/>
</dbReference>
<evidence type="ECO:0000256" key="2">
    <source>
        <dbReference type="ARBA" id="ARBA00022475"/>
    </source>
</evidence>
<organism evidence="8 9">
    <name type="scientific">Burkholderia ubonensis subsp. mesacidophila</name>
    <dbReference type="NCBI Taxonomy" id="265293"/>
    <lineage>
        <taxon>Bacteria</taxon>
        <taxon>Pseudomonadati</taxon>
        <taxon>Pseudomonadota</taxon>
        <taxon>Betaproteobacteria</taxon>
        <taxon>Burkholderiales</taxon>
        <taxon>Burkholderiaceae</taxon>
        <taxon>Burkholderia</taxon>
        <taxon>Burkholderia cepacia complex</taxon>
    </lineage>
</organism>
<evidence type="ECO:0000256" key="6">
    <source>
        <dbReference type="SAM" id="Phobius"/>
    </source>
</evidence>
<dbReference type="Pfam" id="PF07690">
    <property type="entry name" value="MFS_1"/>
    <property type="match status" value="1"/>
</dbReference>
<sequence length="411" mass="43774">MKKKLGKAFGFLWMAHGTSAIGSQISQIVIPLFAVQNLHFSAIELGLLLSLEGFPTVLFGLVSGVLVDRMPRRKLLIACDFARFLILLLVPVLYWLGLLHAAALYLIAFAVSSLTVFFDTAFWAYVPTVIDKDELSTGNSRLAMVQSVAETVGPGFAGSIMSLIGAPGAILLDAVSYLWSFVMICLVRHEPEKERIRPADEHFFIALKNGLAFVLTNRLLVLIALGGVIWHIAYFALLPGLYLWLQRDIGASAAEIGFVLSALGIGALVSAPLTSALRRLIGSLPTLALTQLIAVASILAIPLAKSSAPADLIVAGLALAVMGGSSTIASIMQMTLRQEVTPESLLGRMTSAIRLIVWGSIPVGSLLGGALFGTMAYAPAFYLVGAAGVGATLLWGAALFWRPINLHYSTD</sequence>
<dbReference type="AlphaFoldDB" id="A0A2A4FBW9"/>
<feature type="transmembrane region" description="Helical" evidence="6">
    <location>
        <begin position="256"/>
        <end position="277"/>
    </location>
</feature>
<keyword evidence="4 6" id="KW-1133">Transmembrane helix</keyword>
<feature type="transmembrane region" description="Helical" evidence="6">
    <location>
        <begin position="310"/>
        <end position="331"/>
    </location>
</feature>
<feature type="transmembrane region" description="Helical" evidence="6">
    <location>
        <begin position="219"/>
        <end position="244"/>
    </location>
</feature>
<proteinExistence type="predicted"/>
<feature type="transmembrane region" description="Helical" evidence="6">
    <location>
        <begin position="284"/>
        <end position="304"/>
    </location>
</feature>